<dbReference type="AlphaFoldDB" id="A0A964BR58"/>
<dbReference type="EMBL" id="JADWDC010000019">
    <property type="protein sequence ID" value="MCC0177247.1"/>
    <property type="molecule type" value="Genomic_DNA"/>
</dbReference>
<evidence type="ECO:0000313" key="1">
    <source>
        <dbReference type="EMBL" id="MCC0177247.1"/>
    </source>
</evidence>
<dbReference type="Proteomes" id="UP000729733">
    <property type="component" value="Unassembled WGS sequence"/>
</dbReference>
<sequence>MDILWFSPTPSHPQNAGNRSRIYALVKYFQNQGHHITFTYFAQESIDSQAIAAMEAEWDDFHLIPTKHKGQKSLGDLWGIDDWYDRNITDEIGSLLRKKSFDVVFCEYIFQSKVLELFPPQCIKVIDTHDRFGDRANLLKQNGIAPDFFYTSNEQEAIALNRADIIIAIQEEEANYYRSITKAKVAVISHVVFEPTWQWSMATRANKPLRIGYFGSGNSFNRKSMEGFIAAYCQNESLMAKSELIFAGSICNHLQFPQEINKTLMGKVDKITDFYREVDIAINPMIAGTGLKIKTVEAFSFGVPIVSTISGSDGLPVEQEYHLARSPQQMVSYLLAMTQPQQLAMAGKESSKIINKYKYQLTQQLDLLGQTIQIIQGDRAEQKTVVVVTEAPFWEGNNGKHERILSLCNEIKQHSSLKVFFLGSIWQARQQEIDAQGYGGMVVSFKDYEQGELPEDLPPWTEFYNVPGLNRWRHSAFYRAFAKFIAIQKPNMVILEYIYLSYLKDAIPDSCTAVLDTHDIMSFREYRFYEHGFDHHINISLGEEKRILEQFDAVVAIQKEERQLLQKILPQTPVLLCPHVVNTEVKERNNYAIKTIGFIGGSSLANRVGLEWFLHQVWSVIKPFNLELLIFGSVGEQFNEYCGKDLQVKNMGMGMSQAEIYQAIDCAINPIFVGGGLKIKTLEAIAYGKPIVSTKEGAVGIGEAGNNGIMLARDRAEFIEAFIRLVNEPNLVRELIEQGQQLIKSDFNSTVAYHPLLQLAKY</sequence>
<keyword evidence="2" id="KW-1185">Reference proteome</keyword>
<dbReference type="Pfam" id="PF13692">
    <property type="entry name" value="Glyco_trans_1_4"/>
    <property type="match status" value="2"/>
</dbReference>
<comment type="caution">
    <text evidence="1">The sequence shown here is derived from an EMBL/GenBank/DDBJ whole genome shotgun (WGS) entry which is preliminary data.</text>
</comment>
<name>A0A964BR58_9CYAN</name>
<dbReference type="RefSeq" id="WP_229640302.1">
    <property type="nucleotide sequence ID" value="NZ_JADWDC010000019.1"/>
</dbReference>
<dbReference type="Gene3D" id="3.40.50.2000">
    <property type="entry name" value="Glycogen Phosphorylase B"/>
    <property type="match status" value="4"/>
</dbReference>
<gene>
    <name evidence="1" type="ORF">I4641_09685</name>
</gene>
<reference evidence="1" key="1">
    <citation type="journal article" date="2021" name="Antonie Van Leeuwenhoek">
        <title>Draft genome and description of Waterburya agarophytonicola gen. nov. sp. nov. (Pleurocapsales, Cyanobacteria): a seaweed symbiont.</title>
        <authorList>
            <person name="Bonthond G."/>
            <person name="Shalygin S."/>
            <person name="Bayer T."/>
            <person name="Weinberger F."/>
        </authorList>
    </citation>
    <scope>NUCLEOTIDE SEQUENCE</scope>
    <source>
        <strain evidence="1">KI4</strain>
    </source>
</reference>
<accession>A0A964BR58</accession>
<proteinExistence type="predicted"/>
<dbReference type="SUPFAM" id="SSF53756">
    <property type="entry name" value="UDP-Glycosyltransferase/glycogen phosphorylase"/>
    <property type="match status" value="2"/>
</dbReference>
<evidence type="ECO:0000313" key="2">
    <source>
        <dbReference type="Proteomes" id="UP000729733"/>
    </source>
</evidence>
<protein>
    <submittedName>
        <fullName evidence="1">Glycosyltransferase family 4 protein</fullName>
    </submittedName>
</protein>
<dbReference type="CDD" id="cd03801">
    <property type="entry name" value="GT4_PimA-like"/>
    <property type="match status" value="2"/>
</dbReference>
<organism evidence="1 2">
    <name type="scientific">Waterburya agarophytonicola KI4</name>
    <dbReference type="NCBI Taxonomy" id="2874699"/>
    <lineage>
        <taxon>Bacteria</taxon>
        <taxon>Bacillati</taxon>
        <taxon>Cyanobacteriota</taxon>
        <taxon>Cyanophyceae</taxon>
        <taxon>Pleurocapsales</taxon>
        <taxon>Hyellaceae</taxon>
        <taxon>Waterburya</taxon>
        <taxon>Waterburya agarophytonicola</taxon>
    </lineage>
</organism>
<dbReference type="PANTHER" id="PTHR12526">
    <property type="entry name" value="GLYCOSYLTRANSFERASE"/>
    <property type="match status" value="1"/>
</dbReference>